<dbReference type="GO" id="GO:0005869">
    <property type="term" value="C:dynactin complex"/>
    <property type="evidence" value="ECO:0007669"/>
    <property type="project" value="InterPro"/>
</dbReference>
<evidence type="ECO:0008006" key="6">
    <source>
        <dbReference type="Google" id="ProtNLM"/>
    </source>
</evidence>
<dbReference type="Pfam" id="PF04912">
    <property type="entry name" value="Dynamitin"/>
    <property type="match status" value="1"/>
</dbReference>
<feature type="compositionally biased region" description="Low complexity" evidence="3">
    <location>
        <begin position="8"/>
        <end position="18"/>
    </location>
</feature>
<comment type="caution">
    <text evidence="4">The sequence shown here is derived from an EMBL/GenBank/DDBJ whole genome shotgun (WGS) entry which is preliminary data.</text>
</comment>
<evidence type="ECO:0000313" key="4">
    <source>
        <dbReference type="EMBL" id="CAF9933264.1"/>
    </source>
</evidence>
<feature type="compositionally biased region" description="Basic and acidic residues" evidence="3">
    <location>
        <begin position="61"/>
        <end position="70"/>
    </location>
</feature>
<reference evidence="4" key="1">
    <citation type="submission" date="2021-03" db="EMBL/GenBank/DDBJ databases">
        <authorList>
            <person name="Tagirdzhanova G."/>
        </authorList>
    </citation>
    <scope>NUCLEOTIDE SEQUENCE</scope>
</reference>
<dbReference type="PANTHER" id="PTHR15346">
    <property type="entry name" value="DYNACTIN SUBUNIT"/>
    <property type="match status" value="1"/>
</dbReference>
<dbReference type="AlphaFoldDB" id="A0A8H3IYQ9"/>
<accession>A0A8H3IYQ9</accession>
<dbReference type="EMBL" id="CAJPDS010000067">
    <property type="protein sequence ID" value="CAF9933264.1"/>
    <property type="molecule type" value="Genomic_DNA"/>
</dbReference>
<feature type="compositionally biased region" description="Polar residues" evidence="3">
    <location>
        <begin position="76"/>
        <end position="88"/>
    </location>
</feature>
<gene>
    <name evidence="4" type="ORF">HETSPECPRED_008580</name>
</gene>
<feature type="region of interest" description="Disordered" evidence="3">
    <location>
        <begin position="1"/>
        <end position="124"/>
    </location>
</feature>
<comment type="subcellular location">
    <subcellularLocation>
        <location evidence="1">Cytoplasm</location>
    </subcellularLocation>
</comment>
<evidence type="ECO:0000256" key="1">
    <source>
        <dbReference type="ARBA" id="ARBA00004496"/>
    </source>
</evidence>
<dbReference type="GO" id="GO:0007017">
    <property type="term" value="P:microtubule-based process"/>
    <property type="evidence" value="ECO:0007669"/>
    <property type="project" value="InterPro"/>
</dbReference>
<keyword evidence="5" id="KW-1185">Reference proteome</keyword>
<dbReference type="Proteomes" id="UP000664521">
    <property type="component" value="Unassembled WGS sequence"/>
</dbReference>
<feature type="region of interest" description="Disordered" evidence="3">
    <location>
        <begin position="304"/>
        <end position="348"/>
    </location>
</feature>
<organism evidence="4 5">
    <name type="scientific">Heterodermia speciosa</name>
    <dbReference type="NCBI Taxonomy" id="116794"/>
    <lineage>
        <taxon>Eukaryota</taxon>
        <taxon>Fungi</taxon>
        <taxon>Dikarya</taxon>
        <taxon>Ascomycota</taxon>
        <taxon>Pezizomycotina</taxon>
        <taxon>Lecanoromycetes</taxon>
        <taxon>OSLEUM clade</taxon>
        <taxon>Lecanoromycetidae</taxon>
        <taxon>Caliciales</taxon>
        <taxon>Physciaceae</taxon>
        <taxon>Heterodermia</taxon>
    </lineage>
</organism>
<evidence type="ECO:0000313" key="5">
    <source>
        <dbReference type="Proteomes" id="UP000664521"/>
    </source>
</evidence>
<name>A0A8H3IYQ9_9LECA</name>
<keyword evidence="2" id="KW-0963">Cytoplasm</keyword>
<sequence>MSAGRKYAALPDLDAAPDTYETPDLTDDASTIPGSSLARPESQASSYEETDENVLTGISRRRLDPDEARSHFLPSGQDSAASRYNSRIQSKRKSYKESGRRGRLKGVATSGTETSSDEDEESLETRLARLRREAAEVRAAFESRKTHVEPGTQPKREAYDDGLNELSEVLGSINSRGSQTEDGAASRLVKKLGTATKTRSTPTDVAEASDGHSTQADPMYTFSYAPNYDQEHALAKIADFDARLTLLENVLGLDTIALPSQPRPHAKAVLPTLEHIDRQISMISTSTDLKIDSTSRRIRQLTQDAQKLTESRKAAKAAQEALSNSRNIPPRPSSSSQADADAQSMPGIEDPEQISKINALYGTLPTIEALSPMLPPLLDRLRSLRSVHAEAAGAQQGLARIESRQEAMAEDLRSWRAGLEKVEEMFEQGQKTMGGNMGAIEGWVKELEGRMGKLGK</sequence>
<evidence type="ECO:0000256" key="3">
    <source>
        <dbReference type="SAM" id="MobiDB-lite"/>
    </source>
</evidence>
<protein>
    <recommendedName>
        <fullName evidence="6">Dynactin subunit</fullName>
    </recommendedName>
</protein>
<evidence type="ECO:0000256" key="2">
    <source>
        <dbReference type="ARBA" id="ARBA00022490"/>
    </source>
</evidence>
<feature type="region of interest" description="Disordered" evidence="3">
    <location>
        <begin position="192"/>
        <end position="214"/>
    </location>
</feature>
<dbReference type="OrthoDB" id="4977at2759"/>
<dbReference type="InterPro" id="IPR028133">
    <property type="entry name" value="Dynamitin"/>
</dbReference>
<proteinExistence type="predicted"/>
<dbReference type="GO" id="GO:0005737">
    <property type="term" value="C:cytoplasm"/>
    <property type="evidence" value="ECO:0007669"/>
    <property type="project" value="UniProtKB-SubCell"/>
</dbReference>
<feature type="compositionally biased region" description="Low complexity" evidence="3">
    <location>
        <begin position="323"/>
        <end position="344"/>
    </location>
</feature>